<dbReference type="GO" id="GO:0016491">
    <property type="term" value="F:oxidoreductase activity"/>
    <property type="evidence" value="ECO:0007669"/>
    <property type="project" value="InterPro"/>
</dbReference>
<dbReference type="Gene3D" id="3.30.70.100">
    <property type="match status" value="1"/>
</dbReference>
<dbReference type="SUPFAM" id="SSF54909">
    <property type="entry name" value="Dimeric alpha+beta barrel"/>
    <property type="match status" value="1"/>
</dbReference>
<sequence length="121" mass="13484">MTTFSLHFLNHSIKMSFIITVVFPNDADAQYDIEYYTNHHMPLILKDWAKYGGTGWNVREFAPGPDGSAPLYAFGSDVFWKSAKRLEEAFKGPEAGSIMADVPKFSNKPLVFLYGNVVGSG</sequence>
<organism evidence="2 3">
    <name type="scientific">Aureobasidium pullulans</name>
    <name type="common">Black yeast</name>
    <name type="synonym">Pullularia pullulans</name>
    <dbReference type="NCBI Taxonomy" id="5580"/>
    <lineage>
        <taxon>Eukaryota</taxon>
        <taxon>Fungi</taxon>
        <taxon>Dikarya</taxon>
        <taxon>Ascomycota</taxon>
        <taxon>Pezizomycotina</taxon>
        <taxon>Dothideomycetes</taxon>
        <taxon>Dothideomycetidae</taxon>
        <taxon>Dothideales</taxon>
        <taxon>Saccotheciaceae</taxon>
        <taxon>Aureobasidium</taxon>
    </lineage>
</organism>
<dbReference type="EMBL" id="QZAF01000611">
    <property type="protein sequence ID" value="THV65746.1"/>
    <property type="molecule type" value="Genomic_DNA"/>
</dbReference>
<dbReference type="PANTHER" id="PTHR40260">
    <property type="entry name" value="BLR8190 PROTEIN"/>
    <property type="match status" value="1"/>
</dbReference>
<evidence type="ECO:0000313" key="3">
    <source>
        <dbReference type="Proteomes" id="UP000304951"/>
    </source>
</evidence>
<accession>A0A4S8S6D2</accession>
<comment type="similarity">
    <text evidence="1">Belongs to the tpcK family.</text>
</comment>
<evidence type="ECO:0000256" key="1">
    <source>
        <dbReference type="ARBA" id="ARBA00005986"/>
    </source>
</evidence>
<dbReference type="PANTHER" id="PTHR40260:SF2">
    <property type="entry name" value="BLR8190 PROTEIN"/>
    <property type="match status" value="1"/>
</dbReference>
<name>A0A4S8S6D2_AURPU</name>
<evidence type="ECO:0000313" key="2">
    <source>
        <dbReference type="EMBL" id="THV65746.1"/>
    </source>
</evidence>
<dbReference type="AlphaFoldDB" id="A0A4S8S6D2"/>
<reference evidence="2 3" key="1">
    <citation type="submission" date="2018-10" db="EMBL/GenBank/DDBJ databases">
        <title>Fifty Aureobasidium pullulans genomes reveal a recombining polyextremotolerant generalist.</title>
        <authorList>
            <person name="Gostincar C."/>
            <person name="Turk M."/>
            <person name="Zajc J."/>
            <person name="Gunde-Cimerman N."/>
        </authorList>
    </citation>
    <scope>NUCLEOTIDE SEQUENCE [LARGE SCALE GENOMIC DNA]</scope>
    <source>
        <strain evidence="2 3">EXF-11900</strain>
    </source>
</reference>
<gene>
    <name evidence="2" type="ORF">D6D28_08870</name>
</gene>
<dbReference type="Proteomes" id="UP000304951">
    <property type="component" value="Unassembled WGS sequence"/>
</dbReference>
<proteinExistence type="inferred from homology"/>
<dbReference type="NCBIfam" id="TIGR02118">
    <property type="entry name" value="EthD family reductase"/>
    <property type="match status" value="1"/>
</dbReference>
<protein>
    <recommendedName>
        <fullName evidence="4">EthD domain-containing protein</fullName>
    </recommendedName>
</protein>
<dbReference type="InterPro" id="IPR009799">
    <property type="entry name" value="EthD_dom"/>
</dbReference>
<evidence type="ECO:0008006" key="4">
    <source>
        <dbReference type="Google" id="ProtNLM"/>
    </source>
</evidence>
<comment type="caution">
    <text evidence="2">The sequence shown here is derived from an EMBL/GenBank/DDBJ whole genome shotgun (WGS) entry which is preliminary data.</text>
</comment>
<dbReference type="InterPro" id="IPR011008">
    <property type="entry name" value="Dimeric_a/b-barrel"/>
</dbReference>